<reference evidence="5 6" key="1">
    <citation type="journal article" date="2021" name="DNA Res.">
        <title>Genome analysis of Candida subhashii reveals its hybrid nature and dual mitochondrial genome conformations.</title>
        <authorList>
            <person name="Mixao V."/>
            <person name="Hegedusova E."/>
            <person name="Saus E."/>
            <person name="Pryszcz L.P."/>
            <person name="Cillingova A."/>
            <person name="Nosek J."/>
            <person name="Gabaldon T."/>
        </authorList>
    </citation>
    <scope>NUCLEOTIDE SEQUENCE [LARGE SCALE GENOMIC DNA]</scope>
    <source>
        <strain evidence="5 6">CBS 10753</strain>
    </source>
</reference>
<organism evidence="5 6">
    <name type="scientific">[Candida] subhashii</name>
    <dbReference type="NCBI Taxonomy" id="561895"/>
    <lineage>
        <taxon>Eukaryota</taxon>
        <taxon>Fungi</taxon>
        <taxon>Dikarya</taxon>
        <taxon>Ascomycota</taxon>
        <taxon>Saccharomycotina</taxon>
        <taxon>Pichiomycetes</taxon>
        <taxon>Debaryomycetaceae</taxon>
        <taxon>Spathaspora</taxon>
    </lineage>
</organism>
<dbReference type="GO" id="GO:0008270">
    <property type="term" value="F:zinc ion binding"/>
    <property type="evidence" value="ECO:0007669"/>
    <property type="project" value="InterPro"/>
</dbReference>
<evidence type="ECO:0000313" key="6">
    <source>
        <dbReference type="Proteomes" id="UP000694255"/>
    </source>
</evidence>
<dbReference type="InterPro" id="IPR001138">
    <property type="entry name" value="Zn2Cys6_DnaBD"/>
</dbReference>
<comment type="caution">
    <text evidence="5">The sequence shown here is derived from an EMBL/GenBank/DDBJ whole genome shotgun (WGS) entry which is preliminary data.</text>
</comment>
<evidence type="ECO:0000256" key="1">
    <source>
        <dbReference type="ARBA" id="ARBA00004123"/>
    </source>
</evidence>
<feature type="compositionally biased region" description="Low complexity" evidence="3">
    <location>
        <begin position="46"/>
        <end position="55"/>
    </location>
</feature>
<dbReference type="EMBL" id="JAGSYN010000117">
    <property type="protein sequence ID" value="KAG7663806.1"/>
    <property type="molecule type" value="Genomic_DNA"/>
</dbReference>
<dbReference type="GO" id="GO:0000981">
    <property type="term" value="F:DNA-binding transcription factor activity, RNA polymerase II-specific"/>
    <property type="evidence" value="ECO:0007669"/>
    <property type="project" value="InterPro"/>
</dbReference>
<feature type="compositionally biased region" description="Basic and acidic residues" evidence="3">
    <location>
        <begin position="147"/>
        <end position="156"/>
    </location>
</feature>
<dbReference type="GO" id="GO:0045944">
    <property type="term" value="P:positive regulation of transcription by RNA polymerase II"/>
    <property type="evidence" value="ECO:0007669"/>
    <property type="project" value="TreeGrafter"/>
</dbReference>
<keyword evidence="2" id="KW-0539">Nucleus</keyword>
<evidence type="ECO:0000256" key="3">
    <source>
        <dbReference type="SAM" id="MobiDB-lite"/>
    </source>
</evidence>
<name>A0A8J5QNI7_9ASCO</name>
<protein>
    <recommendedName>
        <fullName evidence="4">Zn(2)-C6 fungal-type domain-containing protein</fullName>
    </recommendedName>
</protein>
<feature type="compositionally biased region" description="Basic residues" evidence="3">
    <location>
        <begin position="136"/>
        <end position="146"/>
    </location>
</feature>
<evidence type="ECO:0000313" key="5">
    <source>
        <dbReference type="EMBL" id="KAG7663806.1"/>
    </source>
</evidence>
<feature type="region of interest" description="Disordered" evidence="3">
    <location>
        <begin position="1"/>
        <end position="55"/>
    </location>
</feature>
<sequence>MLVTFNSRARDKTKSLKAISARPSSPIMSTPPELETHKITNPDTPSSTTTSIGSKKGSVKIIQSSKDFYKFKETSRSKNGCLTCKIRKKKCDETRPICSDCKRLKKKCTWADYDSMTELEIKKLKQAVEKEESKQKLRKRKSKAKRLKSETDKADIDGDNNDNTNENDNGIKQNDDEADKIIHEPNTVNNETNGLYKVSSFLSDSGGDPLKIFGYNSNLRSTQTESHSTEPDASPNGPPSPTLSSLMNPILDSNAPNPPTTNPQEMAPLFDYKEQNSPGAFLSFLRELSGHIPHESSNKIEDLENNDQTINNNNNSHMDVRDIMSSNEFTSLIHSLEEPYHDYDGNSALTTLSPAQRDYNQNLISNLNSFLTPIPPSPSYIPELADPTCSYLYNYYVEVVSKKVSIAPISQNESNSYQKIFLPLAHKDKGVFYSILAWSGYFLGGRWEEEGMKYADYAVKHMGKIINRKGMTQEDRQTIVNKLATLMILCGAEICKGDVKNWSVFLNWGWKLLAGNGGILNFNKSKEEHWLISNFAYHDLLASSTTERGTYFPSEEYDMIFMDKEGFSKASLNPLLGVSKKLFKLIGDISTLVYESKKILSEFYNREFSSPTIPVSQPLIQEDEDENMEDQDDFIGSPLFGDASEISDHGKASRLLQSVIEKVKTLEFEIDSSKPEKEDLMYLTDQELELQLTLFEAFQISAKLFLRQSIMKCNPSMLESQVLNNDLIKCLDILVGTSVQASLVFPIFMSGIHCVTKHDQDVMRYRIGEFMKLYGIWNVSRVRFVLEKIWESNPAGNMVVDWHQILNDLNWDLNFA</sequence>
<dbReference type="PROSITE" id="PS50048">
    <property type="entry name" value="ZN2_CY6_FUNGAL_2"/>
    <property type="match status" value="1"/>
</dbReference>
<evidence type="ECO:0000256" key="2">
    <source>
        <dbReference type="ARBA" id="ARBA00023242"/>
    </source>
</evidence>
<feature type="region of interest" description="Disordered" evidence="3">
    <location>
        <begin position="221"/>
        <end position="266"/>
    </location>
</feature>
<keyword evidence="6" id="KW-1185">Reference proteome</keyword>
<feature type="region of interest" description="Disordered" evidence="3">
    <location>
        <begin position="129"/>
        <end position="176"/>
    </location>
</feature>
<dbReference type="RefSeq" id="XP_049264038.1">
    <property type="nucleotide sequence ID" value="XM_049406441.1"/>
</dbReference>
<dbReference type="GO" id="GO:0005634">
    <property type="term" value="C:nucleus"/>
    <property type="evidence" value="ECO:0007669"/>
    <property type="project" value="UniProtKB-SubCell"/>
</dbReference>
<proteinExistence type="predicted"/>
<dbReference type="Proteomes" id="UP000694255">
    <property type="component" value="Unassembled WGS sequence"/>
</dbReference>
<comment type="subcellular location">
    <subcellularLocation>
        <location evidence="1">Nucleus</location>
    </subcellularLocation>
</comment>
<gene>
    <name evidence="5" type="ORF">J8A68_002666</name>
</gene>
<dbReference type="InterPro" id="IPR021858">
    <property type="entry name" value="Fun_TF"/>
</dbReference>
<feature type="domain" description="Zn(2)-C6 fungal-type" evidence="4">
    <location>
        <begin position="80"/>
        <end position="110"/>
    </location>
</feature>
<dbReference type="SMART" id="SM00066">
    <property type="entry name" value="GAL4"/>
    <property type="match status" value="1"/>
</dbReference>
<dbReference type="PANTHER" id="PTHR37534:SF7">
    <property type="entry name" value="TRANSCRIPTIONAL ACTIVATOR PROTEIN UGA3"/>
    <property type="match status" value="1"/>
</dbReference>
<dbReference type="PANTHER" id="PTHR37534">
    <property type="entry name" value="TRANSCRIPTIONAL ACTIVATOR PROTEIN UGA3"/>
    <property type="match status" value="1"/>
</dbReference>
<dbReference type="AlphaFoldDB" id="A0A8J5QNI7"/>
<accession>A0A8J5QNI7</accession>
<dbReference type="CDD" id="cd00067">
    <property type="entry name" value="GAL4"/>
    <property type="match status" value="1"/>
</dbReference>
<dbReference type="OrthoDB" id="5419315at2759"/>
<dbReference type="GeneID" id="73469467"/>
<dbReference type="Pfam" id="PF00172">
    <property type="entry name" value="Zn_clus"/>
    <property type="match status" value="1"/>
</dbReference>
<dbReference type="GO" id="GO:0000976">
    <property type="term" value="F:transcription cis-regulatory region binding"/>
    <property type="evidence" value="ECO:0007669"/>
    <property type="project" value="TreeGrafter"/>
</dbReference>
<dbReference type="Pfam" id="PF11951">
    <property type="entry name" value="Fungal_trans_2"/>
    <property type="match status" value="1"/>
</dbReference>
<evidence type="ECO:0000259" key="4">
    <source>
        <dbReference type="PROSITE" id="PS50048"/>
    </source>
</evidence>
<dbReference type="PROSITE" id="PS00463">
    <property type="entry name" value="ZN2_CY6_FUNGAL_1"/>
    <property type="match status" value="1"/>
</dbReference>